<evidence type="ECO:0008006" key="4">
    <source>
        <dbReference type="Google" id="ProtNLM"/>
    </source>
</evidence>
<keyword evidence="3" id="KW-1185">Reference proteome</keyword>
<accession>Q7MSE4</accession>
<dbReference type="Pfam" id="PF07963">
    <property type="entry name" value="N_methyl"/>
    <property type="match status" value="1"/>
</dbReference>
<dbReference type="AlphaFoldDB" id="Q7MSE4"/>
<keyword evidence="1" id="KW-0472">Membrane</keyword>
<dbReference type="eggNOG" id="COG4967">
    <property type="taxonomic scope" value="Bacteria"/>
</dbReference>
<feature type="transmembrane region" description="Helical" evidence="1">
    <location>
        <begin position="12"/>
        <end position="32"/>
    </location>
</feature>
<sequence length="207" mass="23207">MRLLKRRGFSMIELVFAIVIIGITILTIPLFIEQTHAHLQRTDDSKGYYHALALMQIARIKPWDSANINDFEASNLYYVLDTTEAGYECNDDDRDGFRKRPGMVATSHKERRLCAPTPQSAAAIAGDSLTSLNFASYSETVEEKYDLSIQVEYVDSITLAPVAGVNITTNTKHLQVTMGKNGEDIAHYHYYATNIGTDTPITKRLID</sequence>
<proteinExistence type="predicted"/>
<keyword evidence="1" id="KW-1133">Transmembrane helix</keyword>
<evidence type="ECO:0000313" key="3">
    <source>
        <dbReference type="Proteomes" id="UP000000422"/>
    </source>
</evidence>
<dbReference type="InterPro" id="IPR012902">
    <property type="entry name" value="N_methyl_site"/>
</dbReference>
<evidence type="ECO:0000313" key="2">
    <source>
        <dbReference type="EMBL" id="CAE09672.1"/>
    </source>
</evidence>
<evidence type="ECO:0000256" key="1">
    <source>
        <dbReference type="SAM" id="Phobius"/>
    </source>
</evidence>
<dbReference type="Proteomes" id="UP000000422">
    <property type="component" value="Chromosome"/>
</dbReference>
<dbReference type="RefSeq" id="WP_011138472.1">
    <property type="nucleotide sequence ID" value="NC_005090.1"/>
</dbReference>
<dbReference type="HOGENOM" id="CLU_1325927_0_0_7"/>
<organism evidence="3">
    <name type="scientific">Wolinella succinogenes (strain ATCC 29543 / DSM 1740 / CCUG 13145 / JCM 31913 / LMG 7466 / NCTC 11488 / FDC 602W)</name>
    <name type="common">Vibrio succinogenes</name>
    <dbReference type="NCBI Taxonomy" id="273121"/>
    <lineage>
        <taxon>Bacteria</taxon>
        <taxon>Pseudomonadati</taxon>
        <taxon>Campylobacterota</taxon>
        <taxon>Epsilonproteobacteria</taxon>
        <taxon>Campylobacterales</taxon>
        <taxon>Helicobacteraceae</taxon>
        <taxon>Wolinella</taxon>
    </lineage>
</organism>
<dbReference type="KEGG" id="wsu:WS0537"/>
<keyword evidence="1" id="KW-0812">Transmembrane</keyword>
<name>Q7MSE4_WOLSU</name>
<protein>
    <recommendedName>
        <fullName evidence="4">Prepilin-type N-terminal cleavage/methylation domain-containing protein</fullName>
    </recommendedName>
</protein>
<reference evidence="2 3" key="1">
    <citation type="journal article" date="2003" name="Proc. Natl. Acad. Sci. U.S.A.">
        <title>Complete genome sequence and analysis of Wolinella succinogenes.</title>
        <authorList>
            <person name="Baar C."/>
            <person name="Eppinger M."/>
            <person name="Raddatz G."/>
            <person name="Simon JM."/>
            <person name="Lanz C."/>
            <person name="Klimmek O."/>
            <person name="Nandakumar R."/>
            <person name="Gross R."/>
            <person name="Rosinus A."/>
            <person name="Keller H."/>
            <person name="Jagtap P."/>
            <person name="Linke B."/>
            <person name="Meyer F."/>
            <person name="Lederer H."/>
            <person name="Schuster S.C."/>
        </authorList>
    </citation>
    <scope>NUCLEOTIDE SEQUENCE [LARGE SCALE GENOMIC DNA]</scope>
    <source>
        <strain evidence="3">ATCC 29543 / DSM 1740 / CCUG 13145 / JCM 31913 / LMG 7466 / NCTC 11488 / FDC 602W</strain>
    </source>
</reference>
<dbReference type="STRING" id="273121.WS0537"/>
<gene>
    <name evidence="2" type="ordered locus">WS0537</name>
</gene>
<dbReference type="EMBL" id="BX571658">
    <property type="protein sequence ID" value="CAE09672.1"/>
    <property type="molecule type" value="Genomic_DNA"/>
</dbReference>
<dbReference type="NCBIfam" id="TIGR02532">
    <property type="entry name" value="IV_pilin_GFxxxE"/>
    <property type="match status" value="1"/>
</dbReference>